<protein>
    <submittedName>
        <fullName evidence="1">Uncharacterized protein</fullName>
    </submittedName>
</protein>
<organism evidence="1 2">
    <name type="scientific">Piedraia hortae CBS 480.64</name>
    <dbReference type="NCBI Taxonomy" id="1314780"/>
    <lineage>
        <taxon>Eukaryota</taxon>
        <taxon>Fungi</taxon>
        <taxon>Dikarya</taxon>
        <taxon>Ascomycota</taxon>
        <taxon>Pezizomycotina</taxon>
        <taxon>Dothideomycetes</taxon>
        <taxon>Dothideomycetidae</taxon>
        <taxon>Capnodiales</taxon>
        <taxon>Piedraiaceae</taxon>
        <taxon>Piedraia</taxon>
    </lineage>
</organism>
<reference evidence="1" key="1">
    <citation type="journal article" date="2020" name="Stud. Mycol.">
        <title>101 Dothideomycetes genomes: a test case for predicting lifestyles and emergence of pathogens.</title>
        <authorList>
            <person name="Haridas S."/>
            <person name="Albert R."/>
            <person name="Binder M."/>
            <person name="Bloem J."/>
            <person name="Labutti K."/>
            <person name="Salamov A."/>
            <person name="Andreopoulos B."/>
            <person name="Baker S."/>
            <person name="Barry K."/>
            <person name="Bills G."/>
            <person name="Bluhm B."/>
            <person name="Cannon C."/>
            <person name="Castanera R."/>
            <person name="Culley D."/>
            <person name="Daum C."/>
            <person name="Ezra D."/>
            <person name="Gonzalez J."/>
            <person name="Henrissat B."/>
            <person name="Kuo A."/>
            <person name="Liang C."/>
            <person name="Lipzen A."/>
            <person name="Lutzoni F."/>
            <person name="Magnuson J."/>
            <person name="Mondo S."/>
            <person name="Nolan M."/>
            <person name="Ohm R."/>
            <person name="Pangilinan J."/>
            <person name="Park H.-J."/>
            <person name="Ramirez L."/>
            <person name="Alfaro M."/>
            <person name="Sun H."/>
            <person name="Tritt A."/>
            <person name="Yoshinaga Y."/>
            <person name="Zwiers L.-H."/>
            <person name="Turgeon B."/>
            <person name="Goodwin S."/>
            <person name="Spatafora J."/>
            <person name="Crous P."/>
            <person name="Grigoriev I."/>
        </authorList>
    </citation>
    <scope>NUCLEOTIDE SEQUENCE</scope>
    <source>
        <strain evidence="1">CBS 480.64</strain>
    </source>
</reference>
<dbReference type="OrthoDB" id="3780108at2759"/>
<accession>A0A6A7C9V6</accession>
<gene>
    <name evidence="1" type="ORF">K470DRAFT_209030</name>
</gene>
<evidence type="ECO:0000313" key="1">
    <source>
        <dbReference type="EMBL" id="KAF2864002.1"/>
    </source>
</evidence>
<keyword evidence="2" id="KW-1185">Reference proteome</keyword>
<sequence>SARFMKSVTSKNTWEAMRLVWMDVYQGPPDVIEHHVGINFSSNSEVKPISWKPNSPT</sequence>
<evidence type="ECO:0000313" key="2">
    <source>
        <dbReference type="Proteomes" id="UP000799421"/>
    </source>
</evidence>
<name>A0A6A7C9V6_9PEZI</name>
<feature type="non-terminal residue" evidence="1">
    <location>
        <position position="1"/>
    </location>
</feature>
<dbReference type="EMBL" id="MU005958">
    <property type="protein sequence ID" value="KAF2864002.1"/>
    <property type="molecule type" value="Genomic_DNA"/>
</dbReference>
<dbReference type="AlphaFoldDB" id="A0A6A7C9V6"/>
<proteinExistence type="predicted"/>
<dbReference type="Proteomes" id="UP000799421">
    <property type="component" value="Unassembled WGS sequence"/>
</dbReference>